<dbReference type="Pfam" id="PF07676">
    <property type="entry name" value="PD40"/>
    <property type="match status" value="1"/>
</dbReference>
<evidence type="ECO:0000313" key="2">
    <source>
        <dbReference type="EMBL" id="SES93199.1"/>
    </source>
</evidence>
<dbReference type="SUPFAM" id="SSF75011">
    <property type="entry name" value="3-carboxy-cis,cis-mucoante lactonizing enzyme"/>
    <property type="match status" value="1"/>
</dbReference>
<dbReference type="Pfam" id="PF05787">
    <property type="entry name" value="PhoX"/>
    <property type="match status" value="2"/>
</dbReference>
<gene>
    <name evidence="1" type="ORF">MFU01_08810</name>
    <name evidence="2" type="ORF">SAMN05443572_101609</name>
</gene>
<dbReference type="InterPro" id="IPR006311">
    <property type="entry name" value="TAT_signal"/>
</dbReference>
<reference evidence="2 3" key="1">
    <citation type="submission" date="2016-10" db="EMBL/GenBank/DDBJ databases">
        <authorList>
            <person name="Varghese N."/>
            <person name="Submissions S."/>
        </authorList>
    </citation>
    <scope>NUCLEOTIDE SEQUENCE [LARGE SCALE GENOMIC DNA]</scope>
    <source>
        <strain evidence="2 3">DSM 16525</strain>
    </source>
</reference>
<dbReference type="PROSITE" id="PS51318">
    <property type="entry name" value="TAT"/>
    <property type="match status" value="1"/>
</dbReference>
<dbReference type="OrthoDB" id="9801383at2"/>
<sequence>MRLGRRDFLRLSALGGSALAVGPGFWKAAYAAPAQAGPGPYGAISGSPDINGLRLPAGFTSRIIARSGHPVGPTGYVWHPAPDGGACFARPEGGYVYVSNSEAISGGASAVRFDAGGRVLAAYRILAGTRLNCAGGPTPWGTWLSCEEHPTGWVWECNPARPSQGVERPALGAFPHEAVAVDPVGKRLYLTEDQPEGRLYRFTPSVWPRLSEGTLEAAKVSGDALAGEARLSWVRCSPERSVSRQPDVAARTTVFEGGEGCWYDGGIVYFTTKGDNRVWAHTPATGALEVIYAASLLPLAPLTGVDNVVVSRSGDLFVAEDGGTMDLCLITPGPQRVVASFLRLRGHTGSELTGPAFSPDGRRLYFSSQRGTSNSINAGVTFEVSGPFR</sequence>
<dbReference type="PANTHER" id="PTHR35399:SF4">
    <property type="entry name" value="MEMBRANE PROTEIN"/>
    <property type="match status" value="1"/>
</dbReference>
<dbReference type="InterPro" id="IPR008557">
    <property type="entry name" value="PhoX"/>
</dbReference>
<accession>A0A511SVA9</accession>
<keyword evidence="3" id="KW-1185">Reference proteome</keyword>
<reference evidence="1 4" key="2">
    <citation type="submission" date="2019-07" db="EMBL/GenBank/DDBJ databases">
        <title>Whole genome shotgun sequence of Myxococcus fulvus NBRC 100333.</title>
        <authorList>
            <person name="Hosoyama A."/>
            <person name="Uohara A."/>
            <person name="Ohji S."/>
            <person name="Ichikawa N."/>
        </authorList>
    </citation>
    <scope>NUCLEOTIDE SEQUENCE [LARGE SCALE GENOMIC DNA]</scope>
    <source>
        <strain evidence="1 4">NBRC 100333</strain>
    </source>
</reference>
<dbReference type="EMBL" id="BJXR01000012">
    <property type="protein sequence ID" value="GEN05844.1"/>
    <property type="molecule type" value="Genomic_DNA"/>
</dbReference>
<dbReference type="AlphaFoldDB" id="A0A511SVA9"/>
<comment type="caution">
    <text evidence="1">The sequence shown here is derived from an EMBL/GenBank/DDBJ whole genome shotgun (WGS) entry which is preliminary data.</text>
</comment>
<dbReference type="InterPro" id="IPR011659">
    <property type="entry name" value="WD40"/>
</dbReference>
<evidence type="ECO:0000313" key="1">
    <source>
        <dbReference type="EMBL" id="GEN05844.1"/>
    </source>
</evidence>
<evidence type="ECO:0000313" key="3">
    <source>
        <dbReference type="Proteomes" id="UP000183760"/>
    </source>
</evidence>
<dbReference type="RefSeq" id="WP_074948877.1">
    <property type="nucleotide sequence ID" value="NZ_BJXR01000012.1"/>
</dbReference>
<dbReference type="Gene3D" id="2.130.10.10">
    <property type="entry name" value="YVTN repeat-like/Quinoprotein amine dehydrogenase"/>
    <property type="match status" value="1"/>
</dbReference>
<dbReference type="Proteomes" id="UP000321514">
    <property type="component" value="Unassembled WGS sequence"/>
</dbReference>
<evidence type="ECO:0000313" key="4">
    <source>
        <dbReference type="Proteomes" id="UP000321514"/>
    </source>
</evidence>
<dbReference type="InterPro" id="IPR019546">
    <property type="entry name" value="TAT_signal_bac_arc"/>
</dbReference>
<proteinExistence type="predicted"/>
<dbReference type="NCBIfam" id="TIGR01409">
    <property type="entry name" value="TAT_signal_seq"/>
    <property type="match status" value="1"/>
</dbReference>
<name>A0A511SVA9_MYXFU</name>
<dbReference type="PANTHER" id="PTHR35399">
    <property type="entry name" value="SLR8030 PROTEIN"/>
    <property type="match status" value="1"/>
</dbReference>
<dbReference type="EMBL" id="FOIB01000001">
    <property type="protein sequence ID" value="SES93199.1"/>
    <property type="molecule type" value="Genomic_DNA"/>
</dbReference>
<dbReference type="STRING" id="1334629.MFUL124B02_03975"/>
<dbReference type="InterPro" id="IPR015943">
    <property type="entry name" value="WD40/YVTN_repeat-like_dom_sf"/>
</dbReference>
<organism evidence="1 4">
    <name type="scientific">Myxococcus fulvus</name>
    <dbReference type="NCBI Taxonomy" id="33"/>
    <lineage>
        <taxon>Bacteria</taxon>
        <taxon>Pseudomonadati</taxon>
        <taxon>Myxococcota</taxon>
        <taxon>Myxococcia</taxon>
        <taxon>Myxococcales</taxon>
        <taxon>Cystobacterineae</taxon>
        <taxon>Myxococcaceae</taxon>
        <taxon>Myxococcus</taxon>
    </lineage>
</organism>
<dbReference type="Proteomes" id="UP000183760">
    <property type="component" value="Unassembled WGS sequence"/>
</dbReference>
<protein>
    <submittedName>
        <fullName evidence="2">Tat (Twin-arginine translocation) pathway signal sequence</fullName>
    </submittedName>
</protein>